<evidence type="ECO:0000313" key="3">
    <source>
        <dbReference type="Proteomes" id="UP000000763"/>
    </source>
</evidence>
<reference evidence="3" key="2">
    <citation type="journal article" date="2008" name="Nucleic Acids Res.">
        <title>The rice annotation project database (RAP-DB): 2008 update.</title>
        <authorList>
            <consortium name="The rice annotation project (RAP)"/>
        </authorList>
    </citation>
    <scope>GENOME REANNOTATION</scope>
    <source>
        <strain evidence="3">cv. Nipponbare</strain>
    </source>
</reference>
<proteinExistence type="predicted"/>
<protein>
    <submittedName>
        <fullName evidence="2">Uncharacterized protein</fullName>
    </submittedName>
</protein>
<sequence>MKRSRFLIEEHIDFQWRIMERTRGRPGPEVPVVVQLDSSGPDSHFLAFPLARRLTGGGEREGGRCLETVETVRRQRDLKADLRLVVLQAEQRYVSASRRRREARSGLQQRLPPTTWSDDDERRAITDEEDLLISPLHIPDWLGSPKPHNRGIVAVRELA</sequence>
<gene>
    <name evidence="2" type="primary">OSJNBb0014M19.3</name>
</gene>
<accession>Q69MX0</accession>
<dbReference type="Proteomes" id="UP000000763">
    <property type="component" value="Chromosome 9"/>
</dbReference>
<feature type="region of interest" description="Disordered" evidence="1">
    <location>
        <begin position="99"/>
        <end position="119"/>
    </location>
</feature>
<organism evidence="2 3">
    <name type="scientific">Oryza sativa subsp. japonica</name>
    <name type="common">Rice</name>
    <dbReference type="NCBI Taxonomy" id="39947"/>
    <lineage>
        <taxon>Eukaryota</taxon>
        <taxon>Viridiplantae</taxon>
        <taxon>Streptophyta</taxon>
        <taxon>Embryophyta</taxon>
        <taxon>Tracheophyta</taxon>
        <taxon>Spermatophyta</taxon>
        <taxon>Magnoliopsida</taxon>
        <taxon>Liliopsida</taxon>
        <taxon>Poales</taxon>
        <taxon>Poaceae</taxon>
        <taxon>BOP clade</taxon>
        <taxon>Oryzoideae</taxon>
        <taxon>Oryzeae</taxon>
        <taxon>Oryzinae</taxon>
        <taxon>Oryza</taxon>
        <taxon>Oryza sativa</taxon>
    </lineage>
</organism>
<feature type="compositionally biased region" description="Polar residues" evidence="1">
    <location>
        <begin position="106"/>
        <end position="116"/>
    </location>
</feature>
<dbReference type="AlphaFoldDB" id="Q69MX0"/>
<name>Q69MX0_ORYSJ</name>
<dbReference type="EMBL" id="AP005732">
    <property type="protein sequence ID" value="BAD36305.1"/>
    <property type="molecule type" value="Genomic_DNA"/>
</dbReference>
<evidence type="ECO:0000256" key="1">
    <source>
        <dbReference type="SAM" id="MobiDB-lite"/>
    </source>
</evidence>
<evidence type="ECO:0000313" key="2">
    <source>
        <dbReference type="EMBL" id="BAD36305.1"/>
    </source>
</evidence>
<reference evidence="3" key="1">
    <citation type="journal article" date="2005" name="Nature">
        <title>The map-based sequence of the rice genome.</title>
        <authorList>
            <consortium name="International rice genome sequencing project (IRGSP)"/>
            <person name="Matsumoto T."/>
            <person name="Wu J."/>
            <person name="Kanamori H."/>
            <person name="Katayose Y."/>
            <person name="Fujisawa M."/>
            <person name="Namiki N."/>
            <person name="Mizuno H."/>
            <person name="Yamamoto K."/>
            <person name="Antonio B.A."/>
            <person name="Baba T."/>
            <person name="Sakata K."/>
            <person name="Nagamura Y."/>
            <person name="Aoki H."/>
            <person name="Arikawa K."/>
            <person name="Arita K."/>
            <person name="Bito T."/>
            <person name="Chiden Y."/>
            <person name="Fujitsuka N."/>
            <person name="Fukunaka R."/>
            <person name="Hamada M."/>
            <person name="Harada C."/>
            <person name="Hayashi A."/>
            <person name="Hijishita S."/>
            <person name="Honda M."/>
            <person name="Hosokawa S."/>
            <person name="Ichikawa Y."/>
            <person name="Idonuma A."/>
            <person name="Iijima M."/>
            <person name="Ikeda M."/>
            <person name="Ikeno M."/>
            <person name="Ito K."/>
            <person name="Ito S."/>
            <person name="Ito T."/>
            <person name="Ito Y."/>
            <person name="Ito Y."/>
            <person name="Iwabuchi A."/>
            <person name="Kamiya K."/>
            <person name="Karasawa W."/>
            <person name="Kurita K."/>
            <person name="Katagiri S."/>
            <person name="Kikuta A."/>
            <person name="Kobayashi H."/>
            <person name="Kobayashi N."/>
            <person name="Machita K."/>
            <person name="Maehara T."/>
            <person name="Masukawa M."/>
            <person name="Mizubayashi T."/>
            <person name="Mukai Y."/>
            <person name="Nagasaki H."/>
            <person name="Nagata Y."/>
            <person name="Naito S."/>
            <person name="Nakashima M."/>
            <person name="Nakama Y."/>
            <person name="Nakamichi Y."/>
            <person name="Nakamura M."/>
            <person name="Meguro A."/>
            <person name="Negishi M."/>
            <person name="Ohta I."/>
            <person name="Ohta T."/>
            <person name="Okamoto M."/>
            <person name="Ono N."/>
            <person name="Saji S."/>
            <person name="Sakaguchi M."/>
            <person name="Sakai K."/>
            <person name="Shibata M."/>
            <person name="Shimokawa T."/>
            <person name="Song J."/>
            <person name="Takazaki Y."/>
            <person name="Terasawa K."/>
            <person name="Tsugane M."/>
            <person name="Tsuji K."/>
            <person name="Ueda S."/>
            <person name="Waki K."/>
            <person name="Yamagata H."/>
            <person name="Yamamoto M."/>
            <person name="Yamamoto S."/>
            <person name="Yamane H."/>
            <person name="Yoshiki S."/>
            <person name="Yoshihara R."/>
            <person name="Yukawa K."/>
            <person name="Zhong H."/>
            <person name="Yano M."/>
            <person name="Yuan Q."/>
            <person name="Ouyang S."/>
            <person name="Liu J."/>
            <person name="Jones K.M."/>
            <person name="Gansberger K."/>
            <person name="Moffat K."/>
            <person name="Hill J."/>
            <person name="Bera J."/>
            <person name="Fadrosh D."/>
            <person name="Jin S."/>
            <person name="Johri S."/>
            <person name="Kim M."/>
            <person name="Overton L."/>
            <person name="Reardon M."/>
            <person name="Tsitrin T."/>
            <person name="Vuong H."/>
            <person name="Weaver B."/>
            <person name="Ciecko A."/>
            <person name="Tallon L."/>
            <person name="Jackson J."/>
            <person name="Pai G."/>
            <person name="Aken S.V."/>
            <person name="Utterback T."/>
            <person name="Reidmuller S."/>
            <person name="Feldblyum T."/>
            <person name="Hsiao J."/>
            <person name="Zismann V."/>
            <person name="Iobst S."/>
            <person name="de Vazeille A.R."/>
            <person name="Buell C.R."/>
            <person name="Ying K."/>
            <person name="Li Y."/>
            <person name="Lu T."/>
            <person name="Huang Y."/>
            <person name="Zhao Q."/>
            <person name="Feng Q."/>
            <person name="Zhang L."/>
            <person name="Zhu J."/>
            <person name="Weng Q."/>
            <person name="Mu J."/>
            <person name="Lu Y."/>
            <person name="Fan D."/>
            <person name="Liu Y."/>
            <person name="Guan J."/>
            <person name="Zhang Y."/>
            <person name="Yu S."/>
            <person name="Liu X."/>
            <person name="Zhang Y."/>
            <person name="Hong G."/>
            <person name="Han B."/>
            <person name="Choisne N."/>
            <person name="Demange N."/>
            <person name="Orjeda G."/>
            <person name="Samain S."/>
            <person name="Cattolico L."/>
            <person name="Pelletier E."/>
            <person name="Couloux A."/>
            <person name="Segurens B."/>
            <person name="Wincker P."/>
            <person name="D'Hont A."/>
            <person name="Scarpelli C."/>
            <person name="Weissenbach J."/>
            <person name="Salanoubat M."/>
            <person name="Quetier F."/>
            <person name="Yu Y."/>
            <person name="Kim H.R."/>
            <person name="Rambo T."/>
            <person name="Currie J."/>
            <person name="Collura K."/>
            <person name="Luo M."/>
            <person name="Yang T."/>
            <person name="Ammiraju J.S.S."/>
            <person name="Engler F."/>
            <person name="Soderlund C."/>
            <person name="Wing R.A."/>
            <person name="Palmer L.E."/>
            <person name="de la Bastide M."/>
            <person name="Spiegel L."/>
            <person name="Nascimento L."/>
            <person name="Zutavern T."/>
            <person name="O'Shaughnessy A."/>
            <person name="Dike S."/>
            <person name="Dedhia N."/>
            <person name="Preston R."/>
            <person name="Balija V."/>
            <person name="McCombie W.R."/>
            <person name="Chow T."/>
            <person name="Chen H."/>
            <person name="Chung M."/>
            <person name="Chen C."/>
            <person name="Shaw J."/>
            <person name="Wu H."/>
            <person name="Hsiao K."/>
            <person name="Chao Y."/>
            <person name="Chu M."/>
            <person name="Cheng C."/>
            <person name="Hour A."/>
            <person name="Lee P."/>
            <person name="Lin S."/>
            <person name="Lin Y."/>
            <person name="Liou J."/>
            <person name="Liu S."/>
            <person name="Hsing Y."/>
            <person name="Raghuvanshi S."/>
            <person name="Mohanty A."/>
            <person name="Bharti A.K."/>
            <person name="Gaur A."/>
            <person name="Gupta V."/>
            <person name="Kumar D."/>
            <person name="Ravi V."/>
            <person name="Vij S."/>
            <person name="Kapur A."/>
            <person name="Khurana P."/>
            <person name="Khurana P."/>
            <person name="Khurana J.P."/>
            <person name="Tyagi A.K."/>
            <person name="Gaikwad K."/>
            <person name="Singh A."/>
            <person name="Dalal V."/>
            <person name="Srivastava S."/>
            <person name="Dixit A."/>
            <person name="Pal A.K."/>
            <person name="Ghazi I.A."/>
            <person name="Yadav M."/>
            <person name="Pandit A."/>
            <person name="Bhargava A."/>
            <person name="Sureshbabu K."/>
            <person name="Batra K."/>
            <person name="Sharma T.R."/>
            <person name="Mohapatra T."/>
            <person name="Singh N.K."/>
            <person name="Messing J."/>
            <person name="Nelson A.B."/>
            <person name="Fuks G."/>
            <person name="Kavchok S."/>
            <person name="Keizer G."/>
            <person name="Linton E."/>
            <person name="Llaca V."/>
            <person name="Song R."/>
            <person name="Tanyolac B."/>
            <person name="Young S."/>
            <person name="Ho-Il K."/>
            <person name="Hahn J.H."/>
            <person name="Sangsakoo G."/>
            <person name="Vanavichit A."/>
            <person name="de Mattos Luiz.A.T."/>
            <person name="Zimmer P.D."/>
            <person name="Malone G."/>
            <person name="Dellagostin O."/>
            <person name="de Oliveira A.C."/>
            <person name="Bevan M."/>
            <person name="Bancroft I."/>
            <person name="Minx P."/>
            <person name="Cordum H."/>
            <person name="Wilson R."/>
            <person name="Cheng Z."/>
            <person name="Jin W."/>
            <person name="Jiang J."/>
            <person name="Leong S.A."/>
            <person name="Iwama H."/>
            <person name="Gojobori T."/>
            <person name="Itoh T."/>
            <person name="Niimura Y."/>
            <person name="Fujii Y."/>
            <person name="Habara T."/>
            <person name="Sakai H."/>
            <person name="Sato Y."/>
            <person name="Wilson G."/>
            <person name="Kumar K."/>
            <person name="McCouch S."/>
            <person name="Juretic N."/>
            <person name="Hoen D."/>
            <person name="Wright S."/>
            <person name="Bruskiewich R."/>
            <person name="Bureau T."/>
            <person name="Miyao A."/>
            <person name="Hirochika H."/>
            <person name="Nishikawa T."/>
            <person name="Kadowaki K."/>
            <person name="Sugiura M."/>
            <person name="Burr B."/>
            <person name="Sasaki T."/>
        </authorList>
    </citation>
    <scope>NUCLEOTIDE SEQUENCE [LARGE SCALE GENOMIC DNA]</scope>
    <source>
        <strain evidence="3">cv. Nipponbare</strain>
    </source>
</reference>